<keyword evidence="7" id="KW-1185">Reference proteome</keyword>
<dbReference type="InterPro" id="IPR009057">
    <property type="entry name" value="Homeodomain-like_sf"/>
</dbReference>
<dbReference type="InterPro" id="IPR001647">
    <property type="entry name" value="HTH_TetR"/>
</dbReference>
<dbReference type="OrthoDB" id="7505659at2"/>
<feature type="domain" description="HTH tetR-type" evidence="5">
    <location>
        <begin position="7"/>
        <end position="67"/>
    </location>
</feature>
<keyword evidence="2 4" id="KW-0238">DNA-binding</keyword>
<accession>A0A239BYV6</accession>
<name>A0A239BYV6_9ACTN</name>
<keyword evidence="1" id="KW-0805">Transcription regulation</keyword>
<evidence type="ECO:0000256" key="1">
    <source>
        <dbReference type="ARBA" id="ARBA00023015"/>
    </source>
</evidence>
<dbReference type="SUPFAM" id="SSF46689">
    <property type="entry name" value="Homeodomain-like"/>
    <property type="match status" value="1"/>
</dbReference>
<organism evidence="6 7">
    <name type="scientific">Geodermatophilus saharensis</name>
    <dbReference type="NCBI Taxonomy" id="1137994"/>
    <lineage>
        <taxon>Bacteria</taxon>
        <taxon>Bacillati</taxon>
        <taxon>Actinomycetota</taxon>
        <taxon>Actinomycetes</taxon>
        <taxon>Geodermatophilales</taxon>
        <taxon>Geodermatophilaceae</taxon>
        <taxon>Geodermatophilus</taxon>
    </lineage>
</organism>
<reference evidence="7" key="1">
    <citation type="submission" date="2017-06" db="EMBL/GenBank/DDBJ databases">
        <authorList>
            <person name="Varghese N."/>
            <person name="Submissions S."/>
        </authorList>
    </citation>
    <scope>NUCLEOTIDE SEQUENCE [LARGE SCALE GENOMIC DNA]</scope>
    <source>
        <strain evidence="7">DSM 45423</strain>
    </source>
</reference>
<dbReference type="GO" id="GO:0000976">
    <property type="term" value="F:transcription cis-regulatory region binding"/>
    <property type="evidence" value="ECO:0007669"/>
    <property type="project" value="TreeGrafter"/>
</dbReference>
<dbReference type="PRINTS" id="PR00455">
    <property type="entry name" value="HTHTETR"/>
</dbReference>
<feature type="DNA-binding region" description="H-T-H motif" evidence="4">
    <location>
        <begin position="30"/>
        <end position="49"/>
    </location>
</feature>
<dbReference type="PROSITE" id="PS50977">
    <property type="entry name" value="HTH_TETR_2"/>
    <property type="match status" value="1"/>
</dbReference>
<proteinExistence type="predicted"/>
<evidence type="ECO:0000313" key="6">
    <source>
        <dbReference type="EMBL" id="SNS13245.1"/>
    </source>
</evidence>
<evidence type="ECO:0000256" key="4">
    <source>
        <dbReference type="PROSITE-ProRule" id="PRU00335"/>
    </source>
</evidence>
<dbReference type="AlphaFoldDB" id="A0A239BYV6"/>
<dbReference type="Pfam" id="PF00440">
    <property type="entry name" value="TetR_N"/>
    <property type="match status" value="1"/>
</dbReference>
<dbReference type="EMBL" id="FZOH01000002">
    <property type="protein sequence ID" value="SNS13245.1"/>
    <property type="molecule type" value="Genomic_DNA"/>
</dbReference>
<dbReference type="GO" id="GO:0003700">
    <property type="term" value="F:DNA-binding transcription factor activity"/>
    <property type="evidence" value="ECO:0007669"/>
    <property type="project" value="TreeGrafter"/>
</dbReference>
<evidence type="ECO:0000256" key="2">
    <source>
        <dbReference type="ARBA" id="ARBA00023125"/>
    </source>
</evidence>
<protein>
    <submittedName>
        <fullName evidence="6">Transcriptional regulator, TetR family</fullName>
    </submittedName>
</protein>
<evidence type="ECO:0000259" key="5">
    <source>
        <dbReference type="PROSITE" id="PS50977"/>
    </source>
</evidence>
<dbReference type="Proteomes" id="UP000198386">
    <property type="component" value="Unassembled WGS sequence"/>
</dbReference>
<dbReference type="PANTHER" id="PTHR30055:SF234">
    <property type="entry name" value="HTH-TYPE TRANSCRIPTIONAL REGULATOR BETI"/>
    <property type="match status" value="1"/>
</dbReference>
<keyword evidence="3" id="KW-0804">Transcription</keyword>
<dbReference type="RefSeq" id="WP_089403209.1">
    <property type="nucleotide sequence ID" value="NZ_FZOH01000002.1"/>
</dbReference>
<sequence length="200" mass="20978">MARPFRQQIDEGILDRAAGLFARRGYAKTSIQDVAGAVGLSKAGLLHHFPSKDALHEAVLAHADALGRRVLDGVRHLPPGRARDQRAVEVIVDLALGHPGFVALLLAPVTELPGGGEHEPGGPADAVFEAFGVDPGDDGADAERLVRVIGAVAALAVLTLTAHQADRTTAWRPLVVATCLDALGHRRPRALPSHPTQAEA</sequence>
<dbReference type="Gene3D" id="1.10.357.10">
    <property type="entry name" value="Tetracycline Repressor, domain 2"/>
    <property type="match status" value="1"/>
</dbReference>
<dbReference type="PANTHER" id="PTHR30055">
    <property type="entry name" value="HTH-TYPE TRANSCRIPTIONAL REGULATOR RUTR"/>
    <property type="match status" value="1"/>
</dbReference>
<evidence type="ECO:0000313" key="7">
    <source>
        <dbReference type="Proteomes" id="UP000198386"/>
    </source>
</evidence>
<gene>
    <name evidence="6" type="ORF">SAMN04488107_1520</name>
</gene>
<evidence type="ECO:0000256" key="3">
    <source>
        <dbReference type="ARBA" id="ARBA00023163"/>
    </source>
</evidence>
<dbReference type="InterPro" id="IPR050109">
    <property type="entry name" value="HTH-type_TetR-like_transc_reg"/>
</dbReference>